<evidence type="ECO:0000313" key="2">
    <source>
        <dbReference type="Proteomes" id="UP000292052"/>
    </source>
</evidence>
<protein>
    <submittedName>
        <fullName evidence="1">Uncharacterized protein</fullName>
    </submittedName>
</protein>
<dbReference type="Proteomes" id="UP000292052">
    <property type="component" value="Unassembled WGS sequence"/>
</dbReference>
<organism evidence="1 2">
    <name type="scientific">Asbolus verrucosus</name>
    <name type="common">Desert ironclad beetle</name>
    <dbReference type="NCBI Taxonomy" id="1661398"/>
    <lineage>
        <taxon>Eukaryota</taxon>
        <taxon>Metazoa</taxon>
        <taxon>Ecdysozoa</taxon>
        <taxon>Arthropoda</taxon>
        <taxon>Hexapoda</taxon>
        <taxon>Insecta</taxon>
        <taxon>Pterygota</taxon>
        <taxon>Neoptera</taxon>
        <taxon>Endopterygota</taxon>
        <taxon>Coleoptera</taxon>
        <taxon>Polyphaga</taxon>
        <taxon>Cucujiformia</taxon>
        <taxon>Tenebrionidae</taxon>
        <taxon>Pimeliinae</taxon>
        <taxon>Asbolus</taxon>
    </lineage>
</organism>
<accession>A0A482W7T9</accession>
<name>A0A482W7T9_ASBVE</name>
<proteinExistence type="predicted"/>
<sequence length="169" mass="19722">MTETPQLSYCEEEVEDILLLCYANYFGRYKQRHFPALMEISDETLVDFTYLQFEEWKKGKCKTHKGDKYSLSASFDMQGPRKVFRNQYINLKKWQNLTNLTGVDGPEHSLDVLIAARERNLRVLTVANFFYLTNSIPSLNEIYEALEVYMKLRNGPFGKACFCPDVVFA</sequence>
<reference evidence="1 2" key="1">
    <citation type="submission" date="2017-03" db="EMBL/GenBank/DDBJ databases">
        <title>Genome of the blue death feigning beetle - Asbolus verrucosus.</title>
        <authorList>
            <person name="Rider S.D."/>
        </authorList>
    </citation>
    <scope>NUCLEOTIDE SEQUENCE [LARGE SCALE GENOMIC DNA]</scope>
    <source>
        <strain evidence="1">Butters</strain>
        <tissue evidence="1">Head and leg muscle</tissue>
    </source>
</reference>
<dbReference type="AlphaFoldDB" id="A0A482W7T9"/>
<dbReference type="EMBL" id="QDEB01024306">
    <property type="protein sequence ID" value="RZC40653.1"/>
    <property type="molecule type" value="Genomic_DNA"/>
</dbReference>
<evidence type="ECO:0000313" key="1">
    <source>
        <dbReference type="EMBL" id="RZC40653.1"/>
    </source>
</evidence>
<dbReference type="OrthoDB" id="6742400at2759"/>
<comment type="caution">
    <text evidence="1">The sequence shown here is derived from an EMBL/GenBank/DDBJ whole genome shotgun (WGS) entry which is preliminary data.</text>
</comment>
<gene>
    <name evidence="1" type="ORF">BDFB_007483</name>
</gene>
<keyword evidence="2" id="KW-1185">Reference proteome</keyword>